<gene>
    <name evidence="3" type="ORF">GRF59_04420</name>
</gene>
<name>A0A7X3IFD0_9BACL</name>
<dbReference type="Proteomes" id="UP000460318">
    <property type="component" value="Unassembled WGS sequence"/>
</dbReference>
<keyword evidence="1" id="KW-1133">Transmembrane helix</keyword>
<protein>
    <recommendedName>
        <fullName evidence="2">NTF2-like N-terminal transpeptidase domain-containing protein</fullName>
    </recommendedName>
</protein>
<reference evidence="3 4" key="1">
    <citation type="submission" date="2019-12" db="EMBL/GenBank/DDBJ databases">
        <title>Paenibacillus sp. nov., an endophytic bacterium isolated from the stem of Dendrobium.</title>
        <authorList>
            <person name="Zhao R."/>
        </authorList>
    </citation>
    <scope>NUCLEOTIDE SEQUENCE [LARGE SCALE GENOMIC DNA]</scope>
    <source>
        <strain evidence="3 4">HJL G12</strain>
    </source>
</reference>
<keyword evidence="1" id="KW-0812">Transmembrane</keyword>
<dbReference type="RefSeq" id="WP_160496430.1">
    <property type="nucleotide sequence ID" value="NZ_WUBI01000001.1"/>
</dbReference>
<dbReference type="PROSITE" id="PS51257">
    <property type="entry name" value="PROKAR_LIPOPROTEIN"/>
    <property type="match status" value="1"/>
</dbReference>
<dbReference type="Gene3D" id="3.10.450.100">
    <property type="entry name" value="NTF2-like, domain 1"/>
    <property type="match status" value="1"/>
</dbReference>
<organism evidence="3 4">
    <name type="scientific">Paenibacillus dendrobii</name>
    <dbReference type="NCBI Taxonomy" id="2691084"/>
    <lineage>
        <taxon>Bacteria</taxon>
        <taxon>Bacillati</taxon>
        <taxon>Bacillota</taxon>
        <taxon>Bacilli</taxon>
        <taxon>Bacillales</taxon>
        <taxon>Paenibacillaceae</taxon>
        <taxon>Paenibacillus</taxon>
    </lineage>
</organism>
<dbReference type="AlphaFoldDB" id="A0A7X3IFD0"/>
<keyword evidence="1" id="KW-0472">Membrane</keyword>
<proteinExistence type="predicted"/>
<feature type="domain" description="NTF2-like N-terminal transpeptidase" evidence="2">
    <location>
        <begin position="34"/>
        <end position="156"/>
    </location>
</feature>
<comment type="caution">
    <text evidence="3">The sequence shown here is derived from an EMBL/GenBank/DDBJ whole genome shotgun (WGS) entry which is preliminary data.</text>
</comment>
<evidence type="ECO:0000259" key="2">
    <source>
        <dbReference type="Pfam" id="PF05223"/>
    </source>
</evidence>
<feature type="transmembrane region" description="Helical" evidence="1">
    <location>
        <begin position="7"/>
        <end position="28"/>
    </location>
</feature>
<dbReference type="GO" id="GO:0046677">
    <property type="term" value="P:response to antibiotic"/>
    <property type="evidence" value="ECO:0007669"/>
    <property type="project" value="InterPro"/>
</dbReference>
<dbReference type="InterPro" id="IPR032710">
    <property type="entry name" value="NTF2-like_dom_sf"/>
</dbReference>
<dbReference type="SUPFAM" id="SSF54427">
    <property type="entry name" value="NTF2-like"/>
    <property type="match status" value="1"/>
</dbReference>
<sequence length="164" mass="18872">MKSKQILMYGLLSFLAACVLALYVYFFGHLEEQTPNETIQSYILSLQVQDFDTIYDLMSKESIEQTGWTREQFVQKYKSIFSGMEVSEIIVKAGTPIKSAETSDYTVEYSAQIKTMTGEIYENYKLKLIQEKNDQGAIWKIEWQPTLILPDMTQGDKVKVHVIG</sequence>
<keyword evidence="4" id="KW-1185">Reference proteome</keyword>
<dbReference type="EMBL" id="WUBI01000001">
    <property type="protein sequence ID" value="MWV42864.1"/>
    <property type="molecule type" value="Genomic_DNA"/>
</dbReference>
<accession>A0A7X3IFD0</accession>
<evidence type="ECO:0000256" key="1">
    <source>
        <dbReference type="SAM" id="Phobius"/>
    </source>
</evidence>
<dbReference type="Pfam" id="PF05223">
    <property type="entry name" value="MecA_N"/>
    <property type="match status" value="1"/>
</dbReference>
<dbReference type="InterPro" id="IPR007887">
    <property type="entry name" value="MecA_N"/>
</dbReference>
<evidence type="ECO:0000313" key="4">
    <source>
        <dbReference type="Proteomes" id="UP000460318"/>
    </source>
</evidence>
<evidence type="ECO:0000313" key="3">
    <source>
        <dbReference type="EMBL" id="MWV42864.1"/>
    </source>
</evidence>